<evidence type="ECO:0000313" key="2">
    <source>
        <dbReference type="Proteomes" id="UP001054945"/>
    </source>
</evidence>
<protein>
    <submittedName>
        <fullName evidence="1">Uncharacterized protein</fullName>
    </submittedName>
</protein>
<comment type="caution">
    <text evidence="1">The sequence shown here is derived from an EMBL/GenBank/DDBJ whole genome shotgun (WGS) entry which is preliminary data.</text>
</comment>
<name>A0AAV4Y3G7_CAEEX</name>
<reference evidence="1 2" key="1">
    <citation type="submission" date="2021-06" db="EMBL/GenBank/DDBJ databases">
        <title>Caerostris extrusa draft genome.</title>
        <authorList>
            <person name="Kono N."/>
            <person name="Arakawa K."/>
        </authorList>
    </citation>
    <scope>NUCLEOTIDE SEQUENCE [LARGE SCALE GENOMIC DNA]</scope>
</reference>
<sequence length="54" mass="6030">MSPLTPVLTDQKARESGHVFLSLINYHVISHVNIKREADPLPRNDSCSCHLGCE</sequence>
<proteinExistence type="predicted"/>
<gene>
    <name evidence="1" type="ORF">CEXT_268901</name>
</gene>
<feature type="non-terminal residue" evidence="1">
    <location>
        <position position="54"/>
    </location>
</feature>
<keyword evidence="2" id="KW-1185">Reference proteome</keyword>
<evidence type="ECO:0000313" key="1">
    <source>
        <dbReference type="EMBL" id="GIZ00980.1"/>
    </source>
</evidence>
<dbReference type="Proteomes" id="UP001054945">
    <property type="component" value="Unassembled WGS sequence"/>
</dbReference>
<dbReference type="AlphaFoldDB" id="A0AAV4Y3G7"/>
<organism evidence="1 2">
    <name type="scientific">Caerostris extrusa</name>
    <name type="common">Bark spider</name>
    <name type="synonym">Caerostris bankana</name>
    <dbReference type="NCBI Taxonomy" id="172846"/>
    <lineage>
        <taxon>Eukaryota</taxon>
        <taxon>Metazoa</taxon>
        <taxon>Ecdysozoa</taxon>
        <taxon>Arthropoda</taxon>
        <taxon>Chelicerata</taxon>
        <taxon>Arachnida</taxon>
        <taxon>Araneae</taxon>
        <taxon>Araneomorphae</taxon>
        <taxon>Entelegynae</taxon>
        <taxon>Araneoidea</taxon>
        <taxon>Araneidae</taxon>
        <taxon>Caerostris</taxon>
    </lineage>
</organism>
<accession>A0AAV4Y3G7</accession>
<dbReference type="EMBL" id="BPLR01018609">
    <property type="protein sequence ID" value="GIZ00980.1"/>
    <property type="molecule type" value="Genomic_DNA"/>
</dbReference>